<evidence type="ECO:0000256" key="6">
    <source>
        <dbReference type="ARBA" id="ARBA00047512"/>
    </source>
</evidence>
<dbReference type="PANTHER" id="PTHR43620:SF7">
    <property type="entry name" value="GLYCEROPHOSPHODIESTER PHOSPHODIESTERASE GDPD5-RELATED"/>
    <property type="match status" value="1"/>
</dbReference>
<sequence>MSPLRCLLSLLIATAAMTLPDHAASAATPAAEAPRVIAHRGASARMPEHTLAAYRRAVEDGADFIEPDLVMTRDGVLVARHENEIGGTTDVALHPQFADRKRTQRIDGSDVTGWFTEDFTLAELKTLRAREPLPALRGVWYDRQFAVPTLHEIMVLLDDLLRDSGRNVGLIPEIKHPTHFRTIRLPMEQAVIDVFAKHEVATRVPLVVQSFEPTSLRTLRDIAAPVLPDLRLLQLIGDPRVKPADVDAAGGDLRYRDMLAVDGLRAIAAYASLLGPHKSQIGEVGRGGRFEGTTLIADAHAAGLQVMPYTFRPENPYLPRSLRSGGANARNEAGAIAEMRAFLDAGVDGLFADDPALARQAVDAR</sequence>
<gene>
    <name evidence="9" type="ORF">LTT95_00945</name>
</gene>
<dbReference type="PROSITE" id="PS51704">
    <property type="entry name" value="GP_PDE"/>
    <property type="match status" value="1"/>
</dbReference>
<keyword evidence="3 7" id="KW-0732">Signal</keyword>
<reference evidence="9" key="2">
    <citation type="journal article" date="2022" name="Syst. Appl. Microbiol.">
        <title>Physiological and genomic characterisation of Luteimonas fraxinea sp. nov., a bacterial species associated with trees tolerant to ash dieback.</title>
        <authorList>
            <person name="Ulrich K."/>
            <person name="Becker R."/>
            <person name="Behrendt U."/>
            <person name="Kube M."/>
            <person name="Schneck V."/>
            <person name="Ulrich A."/>
        </authorList>
    </citation>
    <scope>NUCLEOTIDE SEQUENCE</scope>
    <source>
        <strain evidence="9">A1P009</strain>
    </source>
</reference>
<evidence type="ECO:0000313" key="10">
    <source>
        <dbReference type="Proteomes" id="UP001430360"/>
    </source>
</evidence>
<evidence type="ECO:0000259" key="8">
    <source>
        <dbReference type="PROSITE" id="PS51704"/>
    </source>
</evidence>
<dbReference type="EC" id="3.1.4.46" evidence="2"/>
<name>A0ABS8U9T3_9GAMM</name>
<dbReference type="Pfam" id="PF03009">
    <property type="entry name" value="GDPD"/>
    <property type="match status" value="1"/>
</dbReference>
<keyword evidence="10" id="KW-1185">Reference proteome</keyword>
<evidence type="ECO:0000256" key="1">
    <source>
        <dbReference type="ARBA" id="ARBA00007277"/>
    </source>
</evidence>
<evidence type="ECO:0000313" key="9">
    <source>
        <dbReference type="EMBL" id="MCD9095509.1"/>
    </source>
</evidence>
<evidence type="ECO:0000256" key="4">
    <source>
        <dbReference type="ARBA" id="ARBA00022798"/>
    </source>
</evidence>
<accession>A0ABS8U9T3</accession>
<feature type="signal peptide" evidence="7">
    <location>
        <begin position="1"/>
        <end position="23"/>
    </location>
</feature>
<organism evidence="9 10">
    <name type="scientific">Luteimonas fraxinea</name>
    <dbReference type="NCBI Taxonomy" id="2901869"/>
    <lineage>
        <taxon>Bacteria</taxon>
        <taxon>Pseudomonadati</taxon>
        <taxon>Pseudomonadota</taxon>
        <taxon>Gammaproteobacteria</taxon>
        <taxon>Lysobacterales</taxon>
        <taxon>Lysobacteraceae</taxon>
        <taxon>Luteimonas</taxon>
    </lineage>
</organism>
<evidence type="ECO:0000256" key="3">
    <source>
        <dbReference type="ARBA" id="ARBA00022729"/>
    </source>
</evidence>
<dbReference type="PANTHER" id="PTHR43620">
    <property type="entry name" value="GLYCEROPHOSPHORYL DIESTER PHOSPHODIESTERASE"/>
    <property type="match status" value="1"/>
</dbReference>
<proteinExistence type="inferred from homology"/>
<evidence type="ECO:0000256" key="5">
    <source>
        <dbReference type="ARBA" id="ARBA00022801"/>
    </source>
</evidence>
<dbReference type="Proteomes" id="UP001430360">
    <property type="component" value="Unassembled WGS sequence"/>
</dbReference>
<evidence type="ECO:0000256" key="2">
    <source>
        <dbReference type="ARBA" id="ARBA00012247"/>
    </source>
</evidence>
<keyword evidence="4" id="KW-0319">Glycerol metabolism</keyword>
<dbReference type="Gene3D" id="3.20.20.190">
    <property type="entry name" value="Phosphatidylinositol (PI) phosphodiesterase"/>
    <property type="match status" value="1"/>
</dbReference>
<dbReference type="InterPro" id="IPR030395">
    <property type="entry name" value="GP_PDE_dom"/>
</dbReference>
<comment type="similarity">
    <text evidence="1">Belongs to the glycerophosphoryl diester phosphodiesterase family.</text>
</comment>
<dbReference type="EMBL" id="JAJQKU010000001">
    <property type="protein sequence ID" value="MCD9095509.1"/>
    <property type="molecule type" value="Genomic_DNA"/>
</dbReference>
<dbReference type="RefSeq" id="WP_232134050.1">
    <property type="nucleotide sequence ID" value="NZ_CP089507.1"/>
</dbReference>
<dbReference type="InterPro" id="IPR017946">
    <property type="entry name" value="PLC-like_Pdiesterase_TIM-brl"/>
</dbReference>
<dbReference type="SUPFAM" id="SSF51695">
    <property type="entry name" value="PLC-like phosphodiesterases"/>
    <property type="match status" value="1"/>
</dbReference>
<comment type="catalytic activity">
    <reaction evidence="6">
        <text>a sn-glycero-3-phosphodiester + H2O = an alcohol + sn-glycerol 3-phosphate + H(+)</text>
        <dbReference type="Rhea" id="RHEA:12969"/>
        <dbReference type="ChEBI" id="CHEBI:15377"/>
        <dbReference type="ChEBI" id="CHEBI:15378"/>
        <dbReference type="ChEBI" id="CHEBI:30879"/>
        <dbReference type="ChEBI" id="CHEBI:57597"/>
        <dbReference type="ChEBI" id="CHEBI:83408"/>
        <dbReference type="EC" id="3.1.4.46"/>
    </reaction>
</comment>
<comment type="caution">
    <text evidence="9">The sequence shown here is derived from an EMBL/GenBank/DDBJ whole genome shotgun (WGS) entry which is preliminary data.</text>
</comment>
<feature type="domain" description="GP-PDE" evidence="8">
    <location>
        <begin position="34"/>
        <end position="362"/>
    </location>
</feature>
<feature type="chain" id="PRO_5047253136" description="glycerophosphodiester phosphodiesterase" evidence="7">
    <location>
        <begin position="24"/>
        <end position="365"/>
    </location>
</feature>
<evidence type="ECO:0000256" key="7">
    <source>
        <dbReference type="SAM" id="SignalP"/>
    </source>
</evidence>
<protein>
    <recommendedName>
        <fullName evidence="2">glycerophosphodiester phosphodiesterase</fullName>
        <ecNumber evidence="2">3.1.4.46</ecNumber>
    </recommendedName>
</protein>
<reference evidence="9" key="1">
    <citation type="submission" date="2021-12" db="EMBL/GenBank/DDBJ databases">
        <authorList>
            <person name="Ulrich A."/>
        </authorList>
    </citation>
    <scope>NUCLEOTIDE SEQUENCE</scope>
    <source>
        <strain evidence="9">A1P009</strain>
    </source>
</reference>
<keyword evidence="5" id="KW-0378">Hydrolase</keyword>